<dbReference type="GeneTree" id="ENSGT00390000012235"/>
<name>H2Y839_CIOSA</name>
<dbReference type="HOGENOM" id="CLU_1083877_0_0_1"/>
<sequence length="257" mass="28441">MQRTRPSRPPPPNSDRLNQSTSEQKLRAVKEYYESSMCYVNNGLSADEENNVSLAIQHYINALQCLEKGIGTDLPYNENARNVRAHEMQQRMIEVLEHVQTRLYNLQSAESTIPNEAAPAYSISPPEGHTSTPIAVPSEKAVQLLCIPGGVQLFCVSSGSDVSSAPPSYPTSLQIMLFDDDQPNSSNRPPGFIQVGDWIYPLVPGQSPVLRCTSGAYMFPNLTVDHSSPHPNTVGLVISSELDPSYREMFENILMNF</sequence>
<dbReference type="Proteomes" id="UP000007875">
    <property type="component" value="Unassembled WGS sequence"/>
</dbReference>
<evidence type="ECO:0000313" key="4">
    <source>
        <dbReference type="Proteomes" id="UP000007875"/>
    </source>
</evidence>
<dbReference type="PANTHER" id="PTHR21068">
    <property type="entry name" value="SPARTIN"/>
    <property type="match status" value="1"/>
</dbReference>
<proteinExistence type="predicted"/>
<dbReference type="GO" id="GO:0005886">
    <property type="term" value="C:plasma membrane"/>
    <property type="evidence" value="ECO:0007669"/>
    <property type="project" value="TreeGrafter"/>
</dbReference>
<evidence type="ECO:0000313" key="3">
    <source>
        <dbReference type="Ensembl" id="ENSCSAVP00000001487.1"/>
    </source>
</evidence>
<dbReference type="eggNOG" id="KOG2709">
    <property type="taxonomic scope" value="Eukaryota"/>
</dbReference>
<dbReference type="SUPFAM" id="SSF116846">
    <property type="entry name" value="MIT domain"/>
    <property type="match status" value="1"/>
</dbReference>
<dbReference type="Gene3D" id="1.20.58.80">
    <property type="entry name" value="Phosphotransferase system, lactose/cellobiose-type IIA subunit"/>
    <property type="match status" value="1"/>
</dbReference>
<organism evidence="3 4">
    <name type="scientific">Ciona savignyi</name>
    <name type="common">Pacific transparent sea squirt</name>
    <dbReference type="NCBI Taxonomy" id="51511"/>
    <lineage>
        <taxon>Eukaryota</taxon>
        <taxon>Metazoa</taxon>
        <taxon>Chordata</taxon>
        <taxon>Tunicata</taxon>
        <taxon>Ascidiacea</taxon>
        <taxon>Phlebobranchia</taxon>
        <taxon>Cionidae</taxon>
        <taxon>Ciona</taxon>
    </lineage>
</organism>
<dbReference type="InterPro" id="IPR036181">
    <property type="entry name" value="MIT_dom_sf"/>
</dbReference>
<dbReference type="OMA" id="CYEEEND"/>
<dbReference type="GO" id="GO:0030514">
    <property type="term" value="P:negative regulation of BMP signaling pathway"/>
    <property type="evidence" value="ECO:0007669"/>
    <property type="project" value="TreeGrafter"/>
</dbReference>
<evidence type="ECO:0000259" key="2">
    <source>
        <dbReference type="SMART" id="SM00745"/>
    </source>
</evidence>
<evidence type="ECO:0000256" key="1">
    <source>
        <dbReference type="SAM" id="MobiDB-lite"/>
    </source>
</evidence>
<reference evidence="3" key="2">
    <citation type="submission" date="2025-08" db="UniProtKB">
        <authorList>
            <consortium name="Ensembl"/>
        </authorList>
    </citation>
    <scope>IDENTIFICATION</scope>
</reference>
<dbReference type="SMART" id="SM00745">
    <property type="entry name" value="MIT"/>
    <property type="match status" value="1"/>
</dbReference>
<protein>
    <recommendedName>
        <fullName evidence="2">MIT domain-containing protein</fullName>
    </recommendedName>
</protein>
<dbReference type="InParanoid" id="H2Y839"/>
<dbReference type="STRING" id="51511.ENSCSAVP00000001487"/>
<dbReference type="InterPro" id="IPR007330">
    <property type="entry name" value="MIT_dom"/>
</dbReference>
<accession>H2Y839</accession>
<dbReference type="Ensembl" id="ENSCSAVT00000001506.1">
    <property type="protein sequence ID" value="ENSCSAVP00000001487.1"/>
    <property type="gene ID" value="ENSCSAVG00000000845.1"/>
</dbReference>
<reference evidence="4" key="1">
    <citation type="submission" date="2003-08" db="EMBL/GenBank/DDBJ databases">
        <authorList>
            <person name="Birren B."/>
            <person name="Nusbaum C."/>
            <person name="Abebe A."/>
            <person name="Abouelleil A."/>
            <person name="Adekoya E."/>
            <person name="Ait-zahra M."/>
            <person name="Allen N."/>
            <person name="Allen T."/>
            <person name="An P."/>
            <person name="Anderson M."/>
            <person name="Anderson S."/>
            <person name="Arachchi H."/>
            <person name="Armbruster J."/>
            <person name="Bachantsang P."/>
            <person name="Baldwin J."/>
            <person name="Barry A."/>
            <person name="Bayul T."/>
            <person name="Blitshsteyn B."/>
            <person name="Bloom T."/>
            <person name="Blye J."/>
            <person name="Boguslavskiy L."/>
            <person name="Borowsky M."/>
            <person name="Boukhgalter B."/>
            <person name="Brunache A."/>
            <person name="Butler J."/>
            <person name="Calixte N."/>
            <person name="Calvo S."/>
            <person name="Camarata J."/>
            <person name="Campo K."/>
            <person name="Chang J."/>
            <person name="Cheshatsang Y."/>
            <person name="Citroen M."/>
            <person name="Collymore A."/>
            <person name="Considine T."/>
            <person name="Cook A."/>
            <person name="Cooke P."/>
            <person name="Corum B."/>
            <person name="Cuomo C."/>
            <person name="David R."/>
            <person name="Dawoe T."/>
            <person name="Degray S."/>
            <person name="Dodge S."/>
            <person name="Dooley K."/>
            <person name="Dorje P."/>
            <person name="Dorjee K."/>
            <person name="Dorris L."/>
            <person name="Duffey N."/>
            <person name="Dupes A."/>
            <person name="Elkins T."/>
            <person name="Engels R."/>
            <person name="Erickson J."/>
            <person name="Farina A."/>
            <person name="Faro S."/>
            <person name="Ferreira P."/>
            <person name="Fischer H."/>
            <person name="Fitzgerald M."/>
            <person name="Foley K."/>
            <person name="Gage D."/>
            <person name="Galagan J."/>
            <person name="Gearin G."/>
            <person name="Gnerre S."/>
            <person name="Gnirke A."/>
            <person name="Goyette A."/>
            <person name="Graham J."/>
            <person name="Grandbois E."/>
            <person name="Gyaltsen K."/>
            <person name="Hafez N."/>
            <person name="Hagopian D."/>
            <person name="Hagos B."/>
            <person name="Hall J."/>
            <person name="Hatcher B."/>
            <person name="Heller A."/>
            <person name="Higgins H."/>
            <person name="Honan T."/>
            <person name="Horn A."/>
            <person name="Houde N."/>
            <person name="Hughes L."/>
            <person name="Hulme W."/>
            <person name="Husby E."/>
            <person name="Iliev I."/>
            <person name="Jaffe D."/>
            <person name="Jones C."/>
            <person name="Kamal M."/>
            <person name="Kamat A."/>
            <person name="Kamvysselis M."/>
            <person name="Karlsson E."/>
            <person name="Kells C."/>
            <person name="Kieu A."/>
            <person name="Kisner P."/>
            <person name="Kodira C."/>
            <person name="Kulbokas E."/>
            <person name="Labutti K."/>
            <person name="Lama D."/>
            <person name="Landers T."/>
            <person name="Leger J."/>
            <person name="Levine S."/>
            <person name="Lewis D."/>
            <person name="Lewis T."/>
            <person name="Lindblad-toh K."/>
            <person name="Liu X."/>
            <person name="Lokyitsang T."/>
            <person name="Lokyitsang Y."/>
            <person name="Lucien O."/>
            <person name="Lui A."/>
            <person name="Ma L.J."/>
            <person name="Mabbitt R."/>
            <person name="Macdonald J."/>
            <person name="Maclean C."/>
            <person name="Major J."/>
            <person name="Manning J."/>
            <person name="Marabella R."/>
            <person name="Maru K."/>
            <person name="Matthews C."/>
            <person name="Mauceli E."/>
            <person name="Mccarthy M."/>
            <person name="Mcdonough S."/>
            <person name="Mcghee T."/>
            <person name="Meldrim J."/>
            <person name="Meneus L."/>
            <person name="Mesirov J."/>
            <person name="Mihalev A."/>
            <person name="Mihova T."/>
            <person name="Mikkelsen T."/>
            <person name="Mlenga V."/>
            <person name="Moru K."/>
            <person name="Mozes J."/>
            <person name="Mulrain L."/>
            <person name="Munson G."/>
            <person name="Naylor J."/>
            <person name="Newes C."/>
            <person name="Nguyen C."/>
            <person name="Nguyen N."/>
            <person name="Nguyen T."/>
            <person name="Nicol R."/>
            <person name="Nielsen C."/>
            <person name="Nizzari M."/>
            <person name="Norbu C."/>
            <person name="Norbu N."/>
            <person name="O'donnell P."/>
            <person name="Okoawo O."/>
            <person name="O'leary S."/>
            <person name="Omotosho B."/>
            <person name="O'neill K."/>
            <person name="Osman S."/>
            <person name="Parker S."/>
            <person name="Perrin D."/>
            <person name="Phunkhang P."/>
            <person name="Piqani B."/>
            <person name="Purcell S."/>
            <person name="Rachupka T."/>
            <person name="Ramasamy U."/>
            <person name="Rameau R."/>
            <person name="Ray V."/>
            <person name="Raymond C."/>
            <person name="Retta R."/>
            <person name="Richardson S."/>
            <person name="Rise C."/>
            <person name="Rodriguez J."/>
            <person name="Rogers J."/>
            <person name="Rogov P."/>
            <person name="Rutman M."/>
            <person name="Schupbach R."/>
            <person name="Seaman C."/>
            <person name="Settipalli S."/>
            <person name="Sharpe T."/>
            <person name="Sheridan J."/>
            <person name="Sherpa N."/>
            <person name="Shi J."/>
            <person name="Smirnov S."/>
            <person name="Smith C."/>
            <person name="Sougnez C."/>
            <person name="Spencer B."/>
            <person name="Stalker J."/>
            <person name="Stange-thomann N."/>
            <person name="Stavropoulos S."/>
            <person name="Stetson K."/>
            <person name="Stone C."/>
            <person name="Stone S."/>
            <person name="Stubbs M."/>
            <person name="Talamas J."/>
            <person name="Tchuinga P."/>
            <person name="Tenzing P."/>
            <person name="Tesfaye S."/>
            <person name="Theodore J."/>
            <person name="Thoulutsang Y."/>
            <person name="Topham K."/>
            <person name="Towey S."/>
            <person name="Tsamla T."/>
            <person name="Tsomo N."/>
            <person name="Vallee D."/>
            <person name="Vassiliev H."/>
            <person name="Venkataraman V."/>
            <person name="Vinson J."/>
            <person name="Vo A."/>
            <person name="Wade C."/>
            <person name="Wang S."/>
            <person name="Wangchuk T."/>
            <person name="Wangdi T."/>
            <person name="Whittaker C."/>
            <person name="Wilkinson J."/>
            <person name="Wu Y."/>
            <person name="Wyman D."/>
            <person name="Yadav S."/>
            <person name="Yang S."/>
            <person name="Yang X."/>
            <person name="Yeager S."/>
            <person name="Yee E."/>
            <person name="Young G."/>
            <person name="Zainoun J."/>
            <person name="Zembeck L."/>
            <person name="Zimmer A."/>
            <person name="Zody M."/>
            <person name="Lander E."/>
        </authorList>
    </citation>
    <scope>NUCLEOTIDE SEQUENCE [LARGE SCALE GENOMIC DNA]</scope>
</reference>
<feature type="domain" description="MIT" evidence="2">
    <location>
        <begin position="29"/>
        <end position="105"/>
    </location>
</feature>
<reference evidence="3" key="3">
    <citation type="submission" date="2025-09" db="UniProtKB">
        <authorList>
            <consortium name="Ensembl"/>
        </authorList>
    </citation>
    <scope>IDENTIFICATION</scope>
</reference>
<feature type="region of interest" description="Disordered" evidence="1">
    <location>
        <begin position="1"/>
        <end position="22"/>
    </location>
</feature>
<dbReference type="GO" id="GO:0051301">
    <property type="term" value="P:cell division"/>
    <property type="evidence" value="ECO:0007669"/>
    <property type="project" value="TreeGrafter"/>
</dbReference>
<dbReference type="PANTHER" id="PTHR21068:SF43">
    <property type="entry name" value="SPARTIN"/>
    <property type="match status" value="1"/>
</dbReference>
<dbReference type="InterPro" id="IPR045036">
    <property type="entry name" value="Spartin-like"/>
</dbReference>
<dbReference type="AlphaFoldDB" id="H2Y839"/>
<keyword evidence="4" id="KW-1185">Reference proteome</keyword>